<feature type="transmembrane region" description="Helical" evidence="5">
    <location>
        <begin position="32"/>
        <end position="55"/>
    </location>
</feature>
<keyword evidence="4 5" id="KW-0472">Membrane</keyword>
<evidence type="ECO:0000256" key="5">
    <source>
        <dbReference type="SAM" id="Phobius"/>
    </source>
</evidence>
<name>A0AAN8XZM6_SOLBU</name>
<evidence type="ECO:0000256" key="3">
    <source>
        <dbReference type="ARBA" id="ARBA00022989"/>
    </source>
</evidence>
<keyword evidence="3 5" id="KW-1133">Transmembrane helix</keyword>
<evidence type="ECO:0000313" key="6">
    <source>
        <dbReference type="EMBL" id="KAK6773874.1"/>
    </source>
</evidence>
<reference evidence="6 7" key="1">
    <citation type="submission" date="2024-02" db="EMBL/GenBank/DDBJ databases">
        <title>de novo genome assembly of Solanum bulbocastanum strain 11H21.</title>
        <authorList>
            <person name="Hosaka A.J."/>
        </authorList>
    </citation>
    <scope>NUCLEOTIDE SEQUENCE [LARGE SCALE GENOMIC DNA]</scope>
    <source>
        <tissue evidence="6">Young leaves</tissue>
    </source>
</reference>
<dbReference type="Pfam" id="PF02535">
    <property type="entry name" value="Zip"/>
    <property type="match status" value="1"/>
</dbReference>
<feature type="transmembrane region" description="Helical" evidence="5">
    <location>
        <begin position="67"/>
        <end position="86"/>
    </location>
</feature>
<dbReference type="PANTHER" id="PTHR11040:SF71">
    <property type="entry name" value="ZIP METAL ION TRANSPORTER FAMILY PROTEIN"/>
    <property type="match status" value="1"/>
</dbReference>
<dbReference type="InterPro" id="IPR003689">
    <property type="entry name" value="ZIP"/>
</dbReference>
<proteinExistence type="predicted"/>
<evidence type="ECO:0000256" key="2">
    <source>
        <dbReference type="ARBA" id="ARBA00022692"/>
    </source>
</evidence>
<evidence type="ECO:0000313" key="7">
    <source>
        <dbReference type="Proteomes" id="UP001371456"/>
    </source>
</evidence>
<dbReference type="GO" id="GO:0005385">
    <property type="term" value="F:zinc ion transmembrane transporter activity"/>
    <property type="evidence" value="ECO:0007669"/>
    <property type="project" value="TreeGrafter"/>
</dbReference>
<comment type="caution">
    <text evidence="6">The sequence shown here is derived from an EMBL/GenBank/DDBJ whole genome shotgun (WGS) entry which is preliminary data.</text>
</comment>
<dbReference type="EMBL" id="JBANQN010000012">
    <property type="protein sequence ID" value="KAK6773874.1"/>
    <property type="molecule type" value="Genomic_DNA"/>
</dbReference>
<gene>
    <name evidence="6" type="ORF">RDI58_029113</name>
</gene>
<evidence type="ECO:0000256" key="4">
    <source>
        <dbReference type="ARBA" id="ARBA00023136"/>
    </source>
</evidence>
<accession>A0AAN8XZM6</accession>
<evidence type="ECO:0000256" key="1">
    <source>
        <dbReference type="ARBA" id="ARBA00004141"/>
    </source>
</evidence>
<keyword evidence="7" id="KW-1185">Reference proteome</keyword>
<protein>
    <submittedName>
        <fullName evidence="6">Uncharacterized protein</fullName>
    </submittedName>
</protein>
<dbReference type="GO" id="GO:0005886">
    <property type="term" value="C:plasma membrane"/>
    <property type="evidence" value="ECO:0007669"/>
    <property type="project" value="TreeGrafter"/>
</dbReference>
<dbReference type="AlphaFoldDB" id="A0AAN8XZM6"/>
<keyword evidence="2 5" id="KW-0812">Transmembrane</keyword>
<organism evidence="6 7">
    <name type="scientific">Solanum bulbocastanum</name>
    <name type="common">Wild potato</name>
    <dbReference type="NCBI Taxonomy" id="147425"/>
    <lineage>
        <taxon>Eukaryota</taxon>
        <taxon>Viridiplantae</taxon>
        <taxon>Streptophyta</taxon>
        <taxon>Embryophyta</taxon>
        <taxon>Tracheophyta</taxon>
        <taxon>Spermatophyta</taxon>
        <taxon>Magnoliopsida</taxon>
        <taxon>eudicotyledons</taxon>
        <taxon>Gunneridae</taxon>
        <taxon>Pentapetalae</taxon>
        <taxon>asterids</taxon>
        <taxon>lamiids</taxon>
        <taxon>Solanales</taxon>
        <taxon>Solanaceae</taxon>
        <taxon>Solanoideae</taxon>
        <taxon>Solaneae</taxon>
        <taxon>Solanum</taxon>
    </lineage>
</organism>
<sequence>MVLFFTVTTPSGIAIGMMISKGYNEQSSTTLIVQGVLNSVSAGILIYMALVDLLVTDFMDPKLYTSFKLQIIQCITCLGSLLYVIIGKMGWHIISIDKVCI</sequence>
<dbReference type="Proteomes" id="UP001371456">
    <property type="component" value="Unassembled WGS sequence"/>
</dbReference>
<dbReference type="PANTHER" id="PTHR11040">
    <property type="entry name" value="ZINC/IRON TRANSPORTER"/>
    <property type="match status" value="1"/>
</dbReference>
<comment type="subcellular location">
    <subcellularLocation>
        <location evidence="1">Membrane</location>
        <topology evidence="1">Multi-pass membrane protein</topology>
    </subcellularLocation>
</comment>